<feature type="transmembrane region" description="Helical" evidence="1">
    <location>
        <begin position="21"/>
        <end position="44"/>
    </location>
</feature>
<reference evidence="3" key="1">
    <citation type="journal article" date="2019" name="Int. J. Syst. Evol. Microbiol.">
        <title>The Global Catalogue of Microorganisms (GCM) 10K type strain sequencing project: providing services to taxonomists for standard genome sequencing and annotation.</title>
        <authorList>
            <consortium name="The Broad Institute Genomics Platform"/>
            <consortium name="The Broad Institute Genome Sequencing Center for Infectious Disease"/>
            <person name="Wu L."/>
            <person name="Ma J."/>
        </authorList>
    </citation>
    <scope>NUCLEOTIDE SEQUENCE [LARGE SCALE GENOMIC DNA]</scope>
    <source>
        <strain evidence="3">KCTC 13193</strain>
    </source>
</reference>
<evidence type="ECO:0000313" key="3">
    <source>
        <dbReference type="Proteomes" id="UP001595387"/>
    </source>
</evidence>
<keyword evidence="1" id="KW-1133">Transmembrane helix</keyword>
<evidence type="ECO:0000313" key="2">
    <source>
        <dbReference type="EMBL" id="MFC2948549.1"/>
    </source>
</evidence>
<organism evidence="2 3">
    <name type="scientific">Virgibacillus sediminis</name>
    <dbReference type="NCBI Taxonomy" id="202260"/>
    <lineage>
        <taxon>Bacteria</taxon>
        <taxon>Bacillati</taxon>
        <taxon>Bacillota</taxon>
        <taxon>Bacilli</taxon>
        <taxon>Bacillales</taxon>
        <taxon>Bacillaceae</taxon>
        <taxon>Virgibacillus</taxon>
    </lineage>
</organism>
<accession>A0ABV7A641</accession>
<keyword evidence="1" id="KW-0812">Transmembrane</keyword>
<evidence type="ECO:0000256" key="1">
    <source>
        <dbReference type="SAM" id="Phobius"/>
    </source>
</evidence>
<name>A0ABV7A641_9BACI</name>
<protein>
    <submittedName>
        <fullName evidence="2">Uncharacterized protein</fullName>
    </submittedName>
</protein>
<dbReference type="RefSeq" id="WP_390305661.1">
    <property type="nucleotide sequence ID" value="NZ_JBHRRZ010000015.1"/>
</dbReference>
<keyword evidence="1" id="KW-0472">Membrane</keyword>
<gene>
    <name evidence="2" type="ORF">ACFODW_09375</name>
</gene>
<sequence length="73" mass="7846">MGEEIRKALMEARGPMNDLALNLGILLLIMLTGGFLAGFIAKALRLPNQFISGVICLGIIAGIYFWAQTPLAL</sequence>
<comment type="caution">
    <text evidence="2">The sequence shown here is derived from an EMBL/GenBank/DDBJ whole genome shotgun (WGS) entry which is preliminary data.</text>
</comment>
<dbReference type="Proteomes" id="UP001595387">
    <property type="component" value="Unassembled WGS sequence"/>
</dbReference>
<keyword evidence="3" id="KW-1185">Reference proteome</keyword>
<dbReference type="EMBL" id="JBHRRZ010000015">
    <property type="protein sequence ID" value="MFC2948549.1"/>
    <property type="molecule type" value="Genomic_DNA"/>
</dbReference>
<proteinExistence type="predicted"/>
<feature type="transmembrane region" description="Helical" evidence="1">
    <location>
        <begin position="50"/>
        <end position="67"/>
    </location>
</feature>